<gene>
    <name evidence="8" type="ORF">AFM12_04960</name>
</gene>
<accession>A0A0P7BYH0</accession>
<organism evidence="8 9">
    <name type="scientific">Jiulongibacter sediminis</name>
    <dbReference type="NCBI Taxonomy" id="1605367"/>
    <lineage>
        <taxon>Bacteria</taxon>
        <taxon>Pseudomonadati</taxon>
        <taxon>Bacteroidota</taxon>
        <taxon>Cytophagia</taxon>
        <taxon>Cytophagales</taxon>
        <taxon>Leadbetterellaceae</taxon>
        <taxon>Jiulongibacter</taxon>
    </lineage>
</organism>
<dbReference type="STRING" id="1605367.AFM12_04960"/>
<evidence type="ECO:0000256" key="5">
    <source>
        <dbReference type="ARBA" id="ARBA00023136"/>
    </source>
</evidence>
<dbReference type="InterPro" id="IPR013525">
    <property type="entry name" value="ABC2_TM"/>
</dbReference>
<comment type="caution">
    <text evidence="8">The sequence shown here is derived from an EMBL/GenBank/DDBJ whole genome shotgun (WGS) entry which is preliminary data.</text>
</comment>
<feature type="transmembrane region" description="Helical" evidence="6">
    <location>
        <begin position="12"/>
        <end position="37"/>
    </location>
</feature>
<reference evidence="8 9" key="1">
    <citation type="submission" date="2015-07" db="EMBL/GenBank/DDBJ databases">
        <title>The draft genome sequence of Leadbetterella sp. JN14-9.</title>
        <authorList>
            <person name="Liu Y."/>
            <person name="Du J."/>
            <person name="Shao Z."/>
        </authorList>
    </citation>
    <scope>NUCLEOTIDE SEQUENCE [LARGE SCALE GENOMIC DNA]</scope>
    <source>
        <strain evidence="8 9">JN14-9</strain>
    </source>
</reference>
<keyword evidence="5 6" id="KW-0472">Membrane</keyword>
<dbReference type="AlphaFoldDB" id="A0A0P7BYH0"/>
<evidence type="ECO:0000256" key="6">
    <source>
        <dbReference type="SAM" id="Phobius"/>
    </source>
</evidence>
<proteinExistence type="predicted"/>
<feature type="transmembrane region" description="Helical" evidence="6">
    <location>
        <begin position="99"/>
        <end position="119"/>
    </location>
</feature>
<evidence type="ECO:0000313" key="8">
    <source>
        <dbReference type="EMBL" id="KPM49919.1"/>
    </source>
</evidence>
<dbReference type="OrthoDB" id="9794512at2"/>
<feature type="transmembrane region" description="Helical" evidence="6">
    <location>
        <begin position="218"/>
        <end position="236"/>
    </location>
</feature>
<keyword evidence="9" id="KW-1185">Reference proteome</keyword>
<protein>
    <submittedName>
        <fullName evidence="8">ABC transporter permease</fullName>
    </submittedName>
</protein>
<dbReference type="InterPro" id="IPR051449">
    <property type="entry name" value="ABC-2_transporter_component"/>
</dbReference>
<sequence length="241" mass="27072">MFPIFKKELNGYLNSLIAYLVIVLFLVFTGLVLWVFPDSNILDYGFAEMNSFFSLTPFILLMLVPAITMRSFSEEFKTGTIEFLLTKPLTTFQVFGGKFLAAWLLIILAILPTVVYYFSISSLGNPEGNIDTGSVIGSYFGLFLLAGAFTAVGIFASSLSQNQVVAFISGAFLCYFLFDGIHQLSNLFRGVTQYFTDYLSIYFHYESLSRGVLDSRNIIYLVSLIVLMGALTIFVLHKKRR</sequence>
<keyword evidence="2" id="KW-1003">Cell membrane</keyword>
<dbReference type="PANTHER" id="PTHR30294">
    <property type="entry name" value="MEMBRANE COMPONENT OF ABC TRANSPORTER YHHJ-RELATED"/>
    <property type="match status" value="1"/>
</dbReference>
<evidence type="ECO:0000256" key="1">
    <source>
        <dbReference type="ARBA" id="ARBA00004651"/>
    </source>
</evidence>
<comment type="subcellular location">
    <subcellularLocation>
        <location evidence="1">Cell membrane</location>
        <topology evidence="1">Multi-pass membrane protein</topology>
    </subcellularLocation>
</comment>
<feature type="transmembrane region" description="Helical" evidence="6">
    <location>
        <begin position="49"/>
        <end position="67"/>
    </location>
</feature>
<feature type="transmembrane region" description="Helical" evidence="6">
    <location>
        <begin position="139"/>
        <end position="157"/>
    </location>
</feature>
<dbReference type="NCBIfam" id="TIGR03518">
    <property type="entry name" value="ABC_perm_GldF"/>
    <property type="match status" value="1"/>
</dbReference>
<feature type="transmembrane region" description="Helical" evidence="6">
    <location>
        <begin position="164"/>
        <end position="184"/>
    </location>
</feature>
<keyword evidence="4 6" id="KW-1133">Transmembrane helix</keyword>
<feature type="domain" description="ABC-2 type transporter transmembrane" evidence="7">
    <location>
        <begin position="51"/>
        <end position="233"/>
    </location>
</feature>
<evidence type="ECO:0000313" key="9">
    <source>
        <dbReference type="Proteomes" id="UP000050454"/>
    </source>
</evidence>
<dbReference type="PANTHER" id="PTHR30294:SF29">
    <property type="entry name" value="MULTIDRUG ABC TRANSPORTER PERMEASE YBHS-RELATED"/>
    <property type="match status" value="1"/>
</dbReference>
<dbReference type="PATRIC" id="fig|1605367.3.peg.2342"/>
<dbReference type="Pfam" id="PF12698">
    <property type="entry name" value="ABC2_membrane_3"/>
    <property type="match status" value="1"/>
</dbReference>
<evidence type="ECO:0000256" key="2">
    <source>
        <dbReference type="ARBA" id="ARBA00022475"/>
    </source>
</evidence>
<dbReference type="InterPro" id="IPR019860">
    <property type="entry name" value="Motility-assoc_ABC_perm_GldF"/>
</dbReference>
<name>A0A0P7BYH0_9BACT</name>
<dbReference type="EMBL" id="LGTQ01000005">
    <property type="protein sequence ID" value="KPM49919.1"/>
    <property type="molecule type" value="Genomic_DNA"/>
</dbReference>
<keyword evidence="3 6" id="KW-0812">Transmembrane</keyword>
<dbReference type="GO" id="GO:0140359">
    <property type="term" value="F:ABC-type transporter activity"/>
    <property type="evidence" value="ECO:0007669"/>
    <property type="project" value="InterPro"/>
</dbReference>
<dbReference type="RefSeq" id="WP_055144489.1">
    <property type="nucleotide sequence ID" value="NZ_JXSZ01000005.1"/>
</dbReference>
<evidence type="ECO:0000259" key="7">
    <source>
        <dbReference type="Pfam" id="PF12698"/>
    </source>
</evidence>
<evidence type="ECO:0000256" key="4">
    <source>
        <dbReference type="ARBA" id="ARBA00022989"/>
    </source>
</evidence>
<dbReference type="Proteomes" id="UP000050454">
    <property type="component" value="Unassembled WGS sequence"/>
</dbReference>
<evidence type="ECO:0000256" key="3">
    <source>
        <dbReference type="ARBA" id="ARBA00022692"/>
    </source>
</evidence>
<dbReference type="GO" id="GO:0005886">
    <property type="term" value="C:plasma membrane"/>
    <property type="evidence" value="ECO:0007669"/>
    <property type="project" value="UniProtKB-SubCell"/>
</dbReference>